<feature type="transmembrane region" description="Helical" evidence="1">
    <location>
        <begin position="152"/>
        <end position="171"/>
    </location>
</feature>
<evidence type="ECO:0000259" key="2">
    <source>
        <dbReference type="Pfam" id="PF00892"/>
    </source>
</evidence>
<evidence type="ECO:0000256" key="1">
    <source>
        <dbReference type="SAM" id="Phobius"/>
    </source>
</evidence>
<dbReference type="GO" id="GO:0016020">
    <property type="term" value="C:membrane"/>
    <property type="evidence" value="ECO:0007669"/>
    <property type="project" value="InterPro"/>
</dbReference>
<feature type="transmembrane region" description="Helical" evidence="1">
    <location>
        <begin position="241"/>
        <end position="261"/>
    </location>
</feature>
<dbReference type="OrthoDB" id="9814238at2"/>
<dbReference type="PANTHER" id="PTHR22911">
    <property type="entry name" value="ACYL-MALONYL CONDENSING ENZYME-RELATED"/>
    <property type="match status" value="1"/>
</dbReference>
<feature type="transmembrane region" description="Helical" evidence="1">
    <location>
        <begin position="70"/>
        <end position="89"/>
    </location>
</feature>
<dbReference type="RefSeq" id="WP_075802598.1">
    <property type="nucleotide sequence ID" value="NZ_MKZO01000012.1"/>
</dbReference>
<feature type="domain" description="EamA" evidence="2">
    <location>
        <begin position="154"/>
        <end position="281"/>
    </location>
</feature>
<feature type="transmembrane region" description="Helical" evidence="1">
    <location>
        <begin position="12"/>
        <end position="31"/>
    </location>
</feature>
<feature type="domain" description="EamA" evidence="2">
    <location>
        <begin position="8"/>
        <end position="139"/>
    </location>
</feature>
<feature type="transmembrane region" description="Helical" evidence="1">
    <location>
        <begin position="267"/>
        <end position="284"/>
    </location>
</feature>
<reference evidence="3 4" key="1">
    <citation type="submission" date="2016-10" db="EMBL/GenBank/DDBJ databases">
        <title>Genome Sequence of Pseudomonas putida GM4FR.</title>
        <authorList>
            <person name="Poehlein A."/>
            <person name="Wemheuer F."/>
            <person name="Hollensteiner J."/>
            <person name="Wemheuer B."/>
        </authorList>
    </citation>
    <scope>NUCLEOTIDE SEQUENCE [LARGE SCALE GENOMIC DNA]</scope>
    <source>
        <strain evidence="3 4">GM4FR</strain>
    </source>
</reference>
<feature type="transmembrane region" description="Helical" evidence="1">
    <location>
        <begin position="125"/>
        <end position="146"/>
    </location>
</feature>
<keyword evidence="1" id="KW-1133">Transmembrane helix</keyword>
<comment type="caution">
    <text evidence="3">The sequence shown here is derived from an EMBL/GenBank/DDBJ whole genome shotgun (WGS) entry which is preliminary data.</text>
</comment>
<feature type="transmembrane region" description="Helical" evidence="1">
    <location>
        <begin position="37"/>
        <end position="58"/>
    </location>
</feature>
<sequence>MDNSIRRGSLEMIGAMLISGTIGWFVLVSEQPVLDVVFWRCLFGAGTLLLICTAMGFLRPGLLTRMTFALAVLSGVAIVGNWVLLFASYSRASIAIGTAVYNVQPFMLVGLAALFLGEKITVPKLFWLGVSFAGMLAIVSAHGSQGESGEDYLMGIALALGAAFLYAVAALIIKRLSGTPPHLIALVQVSTGVLLLAPFANLGGLPTVPGELGSLVTLGIVHTGVMYVLLYGAIQKLPTALTGALSFIYPIAAIAVDWVAFGHRLEPLQWLGVAAILLAAAGMQRGWWFKSAARASGAKA</sequence>
<evidence type="ECO:0000313" key="3">
    <source>
        <dbReference type="EMBL" id="OLS63458.1"/>
    </source>
</evidence>
<dbReference type="PANTHER" id="PTHR22911:SF102">
    <property type="entry name" value="MEMBRANE PROTEIN"/>
    <property type="match status" value="1"/>
</dbReference>
<feature type="transmembrane region" description="Helical" evidence="1">
    <location>
        <begin position="183"/>
        <end position="200"/>
    </location>
</feature>
<feature type="transmembrane region" description="Helical" evidence="1">
    <location>
        <begin position="95"/>
        <end position="116"/>
    </location>
</feature>
<dbReference type="EMBL" id="MKZO01000012">
    <property type="protein sequence ID" value="OLS63458.1"/>
    <property type="molecule type" value="Genomic_DNA"/>
</dbReference>
<dbReference type="InterPro" id="IPR037185">
    <property type="entry name" value="EmrE-like"/>
</dbReference>
<dbReference type="InterPro" id="IPR000620">
    <property type="entry name" value="EamA_dom"/>
</dbReference>
<evidence type="ECO:0000313" key="4">
    <source>
        <dbReference type="Proteomes" id="UP000186736"/>
    </source>
</evidence>
<dbReference type="SUPFAM" id="SSF103481">
    <property type="entry name" value="Multidrug resistance efflux transporter EmrE"/>
    <property type="match status" value="2"/>
</dbReference>
<dbReference type="AlphaFoldDB" id="A0A1Q9R7X4"/>
<accession>A0A1Q9R7X4</accession>
<keyword evidence="1" id="KW-0812">Transmembrane</keyword>
<protein>
    <recommendedName>
        <fullName evidence="2">EamA domain-containing protein</fullName>
    </recommendedName>
</protein>
<dbReference type="Pfam" id="PF00892">
    <property type="entry name" value="EamA"/>
    <property type="match status" value="2"/>
</dbReference>
<gene>
    <name evidence="3" type="ORF">PSEMO_15970</name>
</gene>
<dbReference type="Proteomes" id="UP000186736">
    <property type="component" value="Unassembled WGS sequence"/>
</dbReference>
<organism evidence="3 4">
    <name type="scientific">Pseudomonas putida</name>
    <name type="common">Arthrobacter siderocapsulatus</name>
    <dbReference type="NCBI Taxonomy" id="303"/>
    <lineage>
        <taxon>Bacteria</taxon>
        <taxon>Pseudomonadati</taxon>
        <taxon>Pseudomonadota</taxon>
        <taxon>Gammaproteobacteria</taxon>
        <taxon>Pseudomonadales</taxon>
        <taxon>Pseudomonadaceae</taxon>
        <taxon>Pseudomonas</taxon>
    </lineage>
</organism>
<keyword evidence="1" id="KW-0472">Membrane</keyword>
<proteinExistence type="predicted"/>
<feature type="transmembrane region" description="Helical" evidence="1">
    <location>
        <begin position="212"/>
        <end position="234"/>
    </location>
</feature>
<name>A0A1Q9R7X4_PSEPU</name>
<dbReference type="Gene3D" id="1.10.3730.20">
    <property type="match status" value="1"/>
</dbReference>